<accession>A0A916ZI56</accession>
<dbReference type="PANTHER" id="PTHR43280:SF34">
    <property type="entry name" value="ARAC-FAMILY TRANSCRIPTIONAL REGULATOR"/>
    <property type="match status" value="1"/>
</dbReference>
<dbReference type="InterPro" id="IPR009057">
    <property type="entry name" value="Homeodomain-like_sf"/>
</dbReference>
<evidence type="ECO:0000256" key="2">
    <source>
        <dbReference type="ARBA" id="ARBA00023125"/>
    </source>
</evidence>
<proteinExistence type="predicted"/>
<dbReference type="InterPro" id="IPR018060">
    <property type="entry name" value="HTH_AraC"/>
</dbReference>
<dbReference type="GO" id="GO:0043565">
    <property type="term" value="F:sequence-specific DNA binding"/>
    <property type="evidence" value="ECO:0007669"/>
    <property type="project" value="InterPro"/>
</dbReference>
<dbReference type="EMBL" id="BMHP01000011">
    <property type="protein sequence ID" value="GGD99110.1"/>
    <property type="molecule type" value="Genomic_DNA"/>
</dbReference>
<evidence type="ECO:0000256" key="1">
    <source>
        <dbReference type="ARBA" id="ARBA00023015"/>
    </source>
</evidence>
<reference evidence="6" key="1">
    <citation type="journal article" date="2014" name="Int. J. Syst. Evol. Microbiol.">
        <title>Complete genome sequence of Corynebacterium casei LMG S-19264T (=DSM 44701T), isolated from a smear-ripened cheese.</title>
        <authorList>
            <consortium name="US DOE Joint Genome Institute (JGI-PGF)"/>
            <person name="Walter F."/>
            <person name="Albersmeier A."/>
            <person name="Kalinowski J."/>
            <person name="Ruckert C."/>
        </authorList>
    </citation>
    <scope>NUCLEOTIDE SEQUENCE</scope>
    <source>
        <strain evidence="6">CGMCC 1.15178</strain>
    </source>
</reference>
<dbReference type="AlphaFoldDB" id="A0A916ZI56"/>
<dbReference type="GO" id="GO:0003700">
    <property type="term" value="F:DNA-binding transcription factor activity"/>
    <property type="evidence" value="ECO:0007669"/>
    <property type="project" value="InterPro"/>
</dbReference>
<gene>
    <name evidence="6" type="ORF">GCM10010911_67480</name>
</gene>
<feature type="transmembrane region" description="Helical" evidence="4">
    <location>
        <begin position="301"/>
        <end position="323"/>
    </location>
</feature>
<dbReference type="Pfam" id="PF12833">
    <property type="entry name" value="HTH_18"/>
    <property type="match status" value="1"/>
</dbReference>
<keyword evidence="4" id="KW-1133">Transmembrane helix</keyword>
<sequence>MNIIQHLTSRKYLLRIFFYFNLSMAGLLLVAAISFYVYSQQMILQTQKEANQKVLSQIKQNINYINDIVQNIGIMASLDPNIIYLMNAANPEPVMKFQTHRKLDTLADSTTFVESIFVFSGVTETFYTGGSGTWTRTHLKALQDRLMQQLESRGTDSFSQLIPIKLDESQPNVDLFSFIITNNHPTNGELPNTVIVNIRPQWIFENIMNLDNMSGSSDGTVLVDKRGAILQTEGMSSQPSEAVQRYLARSVLSAEMPSEVFSIRRIDGDKYVISETGVGVSQWKVMNILPYGNVMGRAETLLNITLLFTFIFLMASFILSLVITNRLYRPIGKLFDLFKRNDIQSPHADPPNKDEVSLMSDLYRLTLDKLQQVNQEERRNNQIVGDYYLRRWVTDSRSMTLEELDYCAEASPELFADKTEQCWQLVVIMLDQAPPDGTSKEPASQEKLYRFAACNIIEETVGRSFSNRVVDMNNEYIVVIVGVQADGVDLAALSRLLKDAQQTYKKFYRERSFSAAISHAVTCYKELTPTYERTVQQSMYRLAYGLGAVITPELVEGNNSRHDFMIPAELEKRLLEGIKTRDEDVVQAALVRIFELIASIHYDYMTYAVIQVILLIKQVLREPPFTSYANSVELQNINQKVLKAETLADMREIIEHFLRQIFKEDQSPLKEDRNKMIVDTIKEFIENNYSDLNLSLQSIATFLKMSPAYVGRIFKQYEYKSVGDYLNDYRLEKACELLIGSDYNIKEIADYLGFNNSSYFITLFKKKYGVTPKEHRLNVTLGR</sequence>
<name>A0A916ZI56_9BACL</name>
<evidence type="ECO:0000256" key="3">
    <source>
        <dbReference type="ARBA" id="ARBA00023163"/>
    </source>
</evidence>
<dbReference type="SUPFAM" id="SSF46689">
    <property type="entry name" value="Homeodomain-like"/>
    <property type="match status" value="1"/>
</dbReference>
<dbReference type="InterPro" id="IPR020449">
    <property type="entry name" value="Tscrpt_reg_AraC-type_HTH"/>
</dbReference>
<keyword evidence="7" id="KW-1185">Reference proteome</keyword>
<keyword evidence="3" id="KW-0804">Transcription</keyword>
<comment type="caution">
    <text evidence="6">The sequence shown here is derived from an EMBL/GenBank/DDBJ whole genome shotgun (WGS) entry which is preliminary data.</text>
</comment>
<feature type="transmembrane region" description="Helical" evidence="4">
    <location>
        <begin position="12"/>
        <end position="38"/>
    </location>
</feature>
<feature type="domain" description="HTH araC/xylS-type" evidence="5">
    <location>
        <begin position="679"/>
        <end position="778"/>
    </location>
</feature>
<keyword evidence="4" id="KW-0812">Transmembrane</keyword>
<reference evidence="6" key="2">
    <citation type="submission" date="2020-09" db="EMBL/GenBank/DDBJ databases">
        <authorList>
            <person name="Sun Q."/>
            <person name="Zhou Y."/>
        </authorList>
    </citation>
    <scope>NUCLEOTIDE SEQUENCE</scope>
    <source>
        <strain evidence="6">CGMCC 1.15178</strain>
    </source>
</reference>
<evidence type="ECO:0000256" key="4">
    <source>
        <dbReference type="SAM" id="Phobius"/>
    </source>
</evidence>
<dbReference type="RefSeq" id="WP_188999853.1">
    <property type="nucleotide sequence ID" value="NZ_BMHP01000011.1"/>
</dbReference>
<keyword evidence="2" id="KW-0238">DNA-binding</keyword>
<dbReference type="SMART" id="SM00342">
    <property type="entry name" value="HTH_ARAC"/>
    <property type="match status" value="1"/>
</dbReference>
<dbReference type="PRINTS" id="PR00032">
    <property type="entry name" value="HTHARAC"/>
</dbReference>
<dbReference type="PROSITE" id="PS00041">
    <property type="entry name" value="HTH_ARAC_FAMILY_1"/>
    <property type="match status" value="1"/>
</dbReference>
<dbReference type="Proteomes" id="UP000612456">
    <property type="component" value="Unassembled WGS sequence"/>
</dbReference>
<protein>
    <recommendedName>
        <fullName evidence="5">HTH araC/xylS-type domain-containing protein</fullName>
    </recommendedName>
</protein>
<dbReference type="PANTHER" id="PTHR43280">
    <property type="entry name" value="ARAC-FAMILY TRANSCRIPTIONAL REGULATOR"/>
    <property type="match status" value="1"/>
</dbReference>
<organism evidence="6 7">
    <name type="scientific">Paenibacillus nasutitermitis</name>
    <dbReference type="NCBI Taxonomy" id="1652958"/>
    <lineage>
        <taxon>Bacteria</taxon>
        <taxon>Bacillati</taxon>
        <taxon>Bacillota</taxon>
        <taxon>Bacilli</taxon>
        <taxon>Bacillales</taxon>
        <taxon>Paenibacillaceae</taxon>
        <taxon>Paenibacillus</taxon>
    </lineage>
</organism>
<evidence type="ECO:0000259" key="5">
    <source>
        <dbReference type="PROSITE" id="PS01124"/>
    </source>
</evidence>
<keyword evidence="1" id="KW-0805">Transcription regulation</keyword>
<dbReference type="InterPro" id="IPR018062">
    <property type="entry name" value="HTH_AraC-typ_CS"/>
</dbReference>
<dbReference type="Gene3D" id="1.10.10.60">
    <property type="entry name" value="Homeodomain-like"/>
    <property type="match status" value="2"/>
</dbReference>
<dbReference type="PROSITE" id="PS01124">
    <property type="entry name" value="HTH_ARAC_FAMILY_2"/>
    <property type="match status" value="1"/>
</dbReference>
<evidence type="ECO:0000313" key="7">
    <source>
        <dbReference type="Proteomes" id="UP000612456"/>
    </source>
</evidence>
<keyword evidence="4" id="KW-0472">Membrane</keyword>
<evidence type="ECO:0000313" key="6">
    <source>
        <dbReference type="EMBL" id="GGD99110.1"/>
    </source>
</evidence>